<evidence type="ECO:0000313" key="1">
    <source>
        <dbReference type="EMBL" id="REE95978.1"/>
    </source>
</evidence>
<proteinExistence type="predicted"/>
<organism evidence="1 2">
    <name type="scientific">Thermomonospora umbrina</name>
    <dbReference type="NCBI Taxonomy" id="111806"/>
    <lineage>
        <taxon>Bacteria</taxon>
        <taxon>Bacillati</taxon>
        <taxon>Actinomycetota</taxon>
        <taxon>Actinomycetes</taxon>
        <taxon>Streptosporangiales</taxon>
        <taxon>Thermomonosporaceae</taxon>
        <taxon>Thermomonospora</taxon>
    </lineage>
</organism>
<keyword evidence="2" id="KW-1185">Reference proteome</keyword>
<protein>
    <submittedName>
        <fullName evidence="1">Uncharacterized protein</fullName>
    </submittedName>
</protein>
<gene>
    <name evidence="1" type="ORF">DFJ69_1397</name>
</gene>
<reference evidence="1 2" key="1">
    <citation type="submission" date="2018-08" db="EMBL/GenBank/DDBJ databases">
        <title>Sequencing the genomes of 1000 actinobacteria strains.</title>
        <authorList>
            <person name="Klenk H.-P."/>
        </authorList>
    </citation>
    <scope>NUCLEOTIDE SEQUENCE [LARGE SCALE GENOMIC DNA]</scope>
    <source>
        <strain evidence="1 2">DSM 43927</strain>
    </source>
</reference>
<accession>A0A3D9SJ56</accession>
<name>A0A3D9SJ56_9ACTN</name>
<evidence type="ECO:0000313" key="2">
    <source>
        <dbReference type="Proteomes" id="UP000256661"/>
    </source>
</evidence>
<dbReference type="EMBL" id="QTTT01000001">
    <property type="protein sequence ID" value="REE95978.1"/>
    <property type="molecule type" value="Genomic_DNA"/>
</dbReference>
<dbReference type="Proteomes" id="UP000256661">
    <property type="component" value="Unassembled WGS sequence"/>
</dbReference>
<dbReference type="AlphaFoldDB" id="A0A3D9SJ56"/>
<comment type="caution">
    <text evidence="1">The sequence shown here is derived from an EMBL/GenBank/DDBJ whole genome shotgun (WGS) entry which is preliminary data.</text>
</comment>
<sequence>MSTLALIAAAFVVLFTLGLLAALLALAAGDARYTGRHR</sequence>